<evidence type="ECO:0000313" key="3">
    <source>
        <dbReference type="EMBL" id="KAF5780320.1"/>
    </source>
</evidence>
<reference evidence="3" key="2">
    <citation type="submission" date="2020-06" db="EMBL/GenBank/DDBJ databases">
        <title>Helianthus annuus Genome sequencing and assembly Release 2.</title>
        <authorList>
            <person name="Gouzy J."/>
            <person name="Langlade N."/>
            <person name="Munos S."/>
        </authorList>
    </citation>
    <scope>NUCLEOTIDE SEQUENCE</scope>
    <source>
        <tissue evidence="3">Leaves</tissue>
    </source>
</reference>
<dbReference type="EMBL" id="MNCJ02000326">
    <property type="protein sequence ID" value="KAF5780320.1"/>
    <property type="molecule type" value="Genomic_DNA"/>
</dbReference>
<feature type="domain" description="Wall-associated receptor kinase C-terminal" evidence="2">
    <location>
        <begin position="19"/>
        <end position="118"/>
    </location>
</feature>
<keyword evidence="3" id="KW-0675">Receptor</keyword>
<evidence type="ECO:0000259" key="2">
    <source>
        <dbReference type="Pfam" id="PF14380"/>
    </source>
</evidence>
<comment type="caution">
    <text evidence="3">The sequence shown here is derived from an EMBL/GenBank/DDBJ whole genome shotgun (WGS) entry which is preliminary data.</text>
</comment>
<keyword evidence="3" id="KW-0418">Kinase</keyword>
<keyword evidence="3" id="KW-0808">Transferase</keyword>
<keyword evidence="1" id="KW-0325">Glycoprotein</keyword>
<protein>
    <submittedName>
        <fullName evidence="3">Wall-associated receptor kinase</fullName>
    </submittedName>
</protein>
<dbReference type="Proteomes" id="UP000215914">
    <property type="component" value="Unassembled WGS sequence"/>
</dbReference>
<dbReference type="Gramene" id="mRNA:HanXRQr2_Chr11g0470561">
    <property type="protein sequence ID" value="CDS:HanXRQr2_Chr11g0470561.1"/>
    <property type="gene ID" value="HanXRQr2_Chr11g0470561"/>
</dbReference>
<dbReference type="AlphaFoldDB" id="A0A9K3MYG9"/>
<organism evidence="3 4">
    <name type="scientific">Helianthus annuus</name>
    <name type="common">Common sunflower</name>
    <dbReference type="NCBI Taxonomy" id="4232"/>
    <lineage>
        <taxon>Eukaryota</taxon>
        <taxon>Viridiplantae</taxon>
        <taxon>Streptophyta</taxon>
        <taxon>Embryophyta</taxon>
        <taxon>Tracheophyta</taxon>
        <taxon>Spermatophyta</taxon>
        <taxon>Magnoliopsida</taxon>
        <taxon>eudicotyledons</taxon>
        <taxon>Gunneridae</taxon>
        <taxon>Pentapetalae</taxon>
        <taxon>asterids</taxon>
        <taxon>campanulids</taxon>
        <taxon>Asterales</taxon>
        <taxon>Asteraceae</taxon>
        <taxon>Asteroideae</taxon>
        <taxon>Heliantheae alliance</taxon>
        <taxon>Heliantheae</taxon>
        <taxon>Helianthus</taxon>
    </lineage>
</organism>
<sequence length="189" mass="20406">MYYGCQDSIPGDASYRFGCNVNETQSDSYFYRTSLITPNITNFLVQCRNHITVPVDASSANQLASVTASESDLRSALMAGCNLQRMAKNDDCDKCIQSNGQCGSSSTSPELFACYCASENISLMCNNTKEGGGNCFSDLVDSYFGQIVNMFIISLKYIILEPNTEFVGLGFSPNVFGSDLGQTHGGFAG</sequence>
<evidence type="ECO:0000313" key="4">
    <source>
        <dbReference type="Proteomes" id="UP000215914"/>
    </source>
</evidence>
<reference evidence="3" key="1">
    <citation type="journal article" date="2017" name="Nature">
        <title>The sunflower genome provides insights into oil metabolism, flowering and Asterid evolution.</title>
        <authorList>
            <person name="Badouin H."/>
            <person name="Gouzy J."/>
            <person name="Grassa C.J."/>
            <person name="Murat F."/>
            <person name="Staton S.E."/>
            <person name="Cottret L."/>
            <person name="Lelandais-Briere C."/>
            <person name="Owens G.L."/>
            <person name="Carrere S."/>
            <person name="Mayjonade B."/>
            <person name="Legrand L."/>
            <person name="Gill N."/>
            <person name="Kane N.C."/>
            <person name="Bowers J.E."/>
            <person name="Hubner S."/>
            <person name="Bellec A."/>
            <person name="Berard A."/>
            <person name="Berges H."/>
            <person name="Blanchet N."/>
            <person name="Boniface M.C."/>
            <person name="Brunel D."/>
            <person name="Catrice O."/>
            <person name="Chaidir N."/>
            <person name="Claudel C."/>
            <person name="Donnadieu C."/>
            <person name="Faraut T."/>
            <person name="Fievet G."/>
            <person name="Helmstetter N."/>
            <person name="King M."/>
            <person name="Knapp S.J."/>
            <person name="Lai Z."/>
            <person name="Le Paslier M.C."/>
            <person name="Lippi Y."/>
            <person name="Lorenzon L."/>
            <person name="Mandel J.R."/>
            <person name="Marage G."/>
            <person name="Marchand G."/>
            <person name="Marquand E."/>
            <person name="Bret-Mestries E."/>
            <person name="Morien E."/>
            <person name="Nambeesan S."/>
            <person name="Nguyen T."/>
            <person name="Pegot-Espagnet P."/>
            <person name="Pouilly N."/>
            <person name="Raftis F."/>
            <person name="Sallet E."/>
            <person name="Schiex T."/>
            <person name="Thomas J."/>
            <person name="Vandecasteele C."/>
            <person name="Vares D."/>
            <person name="Vear F."/>
            <person name="Vautrin S."/>
            <person name="Crespi M."/>
            <person name="Mangin B."/>
            <person name="Burke J.M."/>
            <person name="Salse J."/>
            <person name="Munos S."/>
            <person name="Vincourt P."/>
            <person name="Rieseberg L.H."/>
            <person name="Langlade N.B."/>
        </authorList>
    </citation>
    <scope>NUCLEOTIDE SEQUENCE</scope>
    <source>
        <tissue evidence="3">Leaves</tissue>
    </source>
</reference>
<gene>
    <name evidence="3" type="ORF">HanXRQr2_Chr11g0470561</name>
</gene>
<dbReference type="Pfam" id="PF14380">
    <property type="entry name" value="WAK_assoc"/>
    <property type="match status" value="1"/>
</dbReference>
<dbReference type="InterPro" id="IPR032872">
    <property type="entry name" value="WAK_assoc_C"/>
</dbReference>
<accession>A0A9K3MYG9</accession>
<dbReference type="GO" id="GO:0016301">
    <property type="term" value="F:kinase activity"/>
    <property type="evidence" value="ECO:0007669"/>
    <property type="project" value="UniProtKB-KW"/>
</dbReference>
<evidence type="ECO:0000256" key="1">
    <source>
        <dbReference type="ARBA" id="ARBA00023180"/>
    </source>
</evidence>
<proteinExistence type="predicted"/>
<keyword evidence="4" id="KW-1185">Reference proteome</keyword>
<name>A0A9K3MYG9_HELAN</name>